<name>A0A7G5IEP2_9SPHN</name>
<keyword evidence="3" id="KW-1185">Reference proteome</keyword>
<keyword evidence="1" id="KW-0472">Membrane</keyword>
<proteinExistence type="predicted"/>
<evidence type="ECO:0000313" key="3">
    <source>
        <dbReference type="Proteomes" id="UP000515292"/>
    </source>
</evidence>
<gene>
    <name evidence="2" type="ORF">H3309_10550</name>
</gene>
<evidence type="ECO:0000256" key="1">
    <source>
        <dbReference type="SAM" id="Phobius"/>
    </source>
</evidence>
<accession>A0A7G5IEP2</accession>
<evidence type="ECO:0000313" key="2">
    <source>
        <dbReference type="EMBL" id="QMW21834.1"/>
    </source>
</evidence>
<dbReference type="RefSeq" id="WP_182294680.1">
    <property type="nucleotide sequence ID" value="NZ_CP059851.1"/>
</dbReference>
<dbReference type="PANTHER" id="PTHR43941:SF12">
    <property type="entry name" value="CRESTIN"/>
    <property type="match status" value="1"/>
</dbReference>
<keyword evidence="1" id="KW-1133">Transmembrane helix</keyword>
<protein>
    <recommendedName>
        <fullName evidence="4">Apolipoprotein A1/A4/E domain-containing protein</fullName>
    </recommendedName>
</protein>
<organism evidence="2 3">
    <name type="scientific">Sandaracinobacteroides saxicola</name>
    <dbReference type="NCBI Taxonomy" id="2759707"/>
    <lineage>
        <taxon>Bacteria</taxon>
        <taxon>Pseudomonadati</taxon>
        <taxon>Pseudomonadota</taxon>
        <taxon>Alphaproteobacteria</taxon>
        <taxon>Sphingomonadales</taxon>
        <taxon>Sphingosinicellaceae</taxon>
        <taxon>Sandaracinobacteroides</taxon>
    </lineage>
</organism>
<evidence type="ECO:0008006" key="4">
    <source>
        <dbReference type="Google" id="ProtNLM"/>
    </source>
</evidence>
<keyword evidence="1" id="KW-0812">Transmembrane</keyword>
<dbReference type="Proteomes" id="UP000515292">
    <property type="component" value="Chromosome"/>
</dbReference>
<feature type="transmembrane region" description="Helical" evidence="1">
    <location>
        <begin position="44"/>
        <end position="67"/>
    </location>
</feature>
<dbReference type="AlphaFoldDB" id="A0A7G5IEP2"/>
<reference evidence="2 3" key="1">
    <citation type="submission" date="2020-07" db="EMBL/GenBank/DDBJ databases">
        <title>Complete genome sequence for Sandaracinobacter sp. M6.</title>
        <authorList>
            <person name="Tang Y."/>
            <person name="Liu Q."/>
            <person name="Guo Z."/>
            <person name="Lei P."/>
            <person name="Huang B."/>
        </authorList>
    </citation>
    <scope>NUCLEOTIDE SEQUENCE [LARGE SCALE GENOMIC DNA]</scope>
    <source>
        <strain evidence="2 3">M6</strain>
    </source>
</reference>
<dbReference type="PANTHER" id="PTHR43941">
    <property type="entry name" value="STRUCTURAL MAINTENANCE OF CHROMOSOMES PROTEIN 2"/>
    <property type="match status" value="1"/>
</dbReference>
<sequence length="709" mass="72347">MTDRPRPPSRTPFLLAALLSLAWVAAILWAVARGHLPVLTPADALALVALILSPLALPWALAAALLARNAAIGAAIDPLAVHGEGVLEATEQRLTGIVSRMDAVRSLLQDDLAAIRAAADALETRGAAAHAALVDATAAAAAASDAGRALEAALPAVRQQSEAVQQAMTAGGAETERQATLVASLARTLAERQAELAQAAQVTGGVLNEALAALESRATATRAHVEGQAVALKADADAAFAATEAATAAMRDGVAAQSAALAASLQSAQSSLTQIGNDAARAISARLDSLAGQAATLEARLAAQGAAVDQLSANADRAFKVLDGRLDHSARQTEGNLDRLDSRLAASRAAIDSLGEPMRDAQAAAEALDAAVARLKAITLDTVDALGATLPERTVEASRAAETMTSELTALVRVIEAAHEKAAALAAPIHDSKAALLAAADDFARQRDNVETAGQALVVELNQAKQLIAEVNDATDATSLAAATRLVDAMNRVRDVAAQAAGTMRDTLAGVIEEARTGLADAAGDATRKAFVTPIREQAEAAVAASEAAGTRAQAVVGRVAASIAALAETLALMDAKVAARDAELGVSSNEALVAAAAALNDRLAQAGIDLTRAMGATLSDADWTAWAKGERGLFGRRAVELTAKSDRTALSALAARDPDFNAAARRYIGDFEALTSRFTGDRRGETLIALLRDGPQGRLAAALTEALD</sequence>
<dbReference type="EMBL" id="CP059851">
    <property type="protein sequence ID" value="QMW21834.1"/>
    <property type="molecule type" value="Genomic_DNA"/>
</dbReference>
<dbReference type="KEGG" id="sand:H3309_10550"/>
<feature type="transmembrane region" description="Helical" evidence="1">
    <location>
        <begin position="12"/>
        <end position="32"/>
    </location>
</feature>